<evidence type="ECO:0000313" key="2">
    <source>
        <dbReference type="EMBL" id="SFT88142.1"/>
    </source>
</evidence>
<dbReference type="STRING" id="999627.SAMN05216236_11110"/>
<dbReference type="InterPro" id="IPR045524">
    <property type="entry name" value="DUF6473"/>
</dbReference>
<sequence>MSYEVPGAGALENVPCRYGDSRLMVRGPQRPLDAPYVAFLGSSDTYGKFVDRPFPALAEIALGLPCVNLGCLNAGVDAFAQDAEIMRIAAAAKGVVVQVSGAQNLSNRFYRVHPRRNDRFLEATPLLDAIYPEVDFTDFHFNKHMLYTLYTLSPRRFDALRQELQAVWVARMRLVLRQCGSRAVVLWLRYRDETGPLGADPLMVTRDMLEQLKPDVGKILEIPVTAAGRCGDMPQMRFGAMQAPAAELAIGPTAHAQIAERVVEALPQVH</sequence>
<dbReference type="Proteomes" id="UP000182466">
    <property type="component" value="Unassembled WGS sequence"/>
</dbReference>
<keyword evidence="3" id="KW-1185">Reference proteome</keyword>
<reference evidence="2 3" key="1">
    <citation type="submission" date="2016-10" db="EMBL/GenBank/DDBJ databases">
        <authorList>
            <person name="de Groot N.N."/>
        </authorList>
    </citation>
    <scope>NUCLEOTIDE SEQUENCE [LARGE SCALE GENOMIC DNA]</scope>
    <source>
        <strain evidence="2 3">CGMCC 1.10959</strain>
    </source>
</reference>
<dbReference type="Pfam" id="PF20078">
    <property type="entry name" value="DUF6473"/>
    <property type="match status" value="1"/>
</dbReference>
<dbReference type="OrthoDB" id="7838347at2"/>
<proteinExistence type="predicted"/>
<evidence type="ECO:0000313" key="3">
    <source>
        <dbReference type="Proteomes" id="UP000182466"/>
    </source>
</evidence>
<dbReference type="EMBL" id="FPAW01000011">
    <property type="protein sequence ID" value="SFT88142.1"/>
    <property type="molecule type" value="Genomic_DNA"/>
</dbReference>
<evidence type="ECO:0000259" key="1">
    <source>
        <dbReference type="Pfam" id="PF20078"/>
    </source>
</evidence>
<dbReference type="eggNOG" id="ENOG502Z950">
    <property type="taxonomic scope" value="Bacteria"/>
</dbReference>
<gene>
    <name evidence="2" type="ORF">SAMN05216236_11110</name>
</gene>
<dbReference type="AlphaFoldDB" id="A0A1I7BLU7"/>
<name>A0A1I7BLU7_9RHOB</name>
<protein>
    <recommendedName>
        <fullName evidence="1">DUF6473 domain-containing protein</fullName>
    </recommendedName>
</protein>
<feature type="domain" description="DUF6473" evidence="1">
    <location>
        <begin position="1"/>
        <end position="268"/>
    </location>
</feature>
<accession>A0A1I7BLU7</accession>
<organism evidence="2 3">
    <name type="scientific">Sedimentitalea nanhaiensis</name>
    <dbReference type="NCBI Taxonomy" id="999627"/>
    <lineage>
        <taxon>Bacteria</taxon>
        <taxon>Pseudomonadati</taxon>
        <taxon>Pseudomonadota</taxon>
        <taxon>Alphaproteobacteria</taxon>
        <taxon>Rhodobacterales</taxon>
        <taxon>Paracoccaceae</taxon>
        <taxon>Sedimentitalea</taxon>
    </lineage>
</organism>
<dbReference type="RefSeq" id="WP_036049645.1">
    <property type="nucleotide sequence ID" value="NZ_FPAW01000011.1"/>
</dbReference>